<name>A0ABZ1BUE7_9FIRM</name>
<proteinExistence type="predicted"/>
<evidence type="ECO:0000256" key="1">
    <source>
        <dbReference type="ARBA" id="ARBA00022485"/>
    </source>
</evidence>
<evidence type="ECO:0000256" key="4">
    <source>
        <dbReference type="ARBA" id="ARBA00023014"/>
    </source>
</evidence>
<dbReference type="InterPro" id="IPR017900">
    <property type="entry name" value="4Fe4S_Fe_S_CS"/>
</dbReference>
<reference evidence="6 7" key="1">
    <citation type="journal article" date="2024" name="Front. Microbiol.">
        <title>Novel thermophilic genera Geochorda gen. nov. and Carboxydochorda gen. nov. from the deep terrestrial subsurface reveal the ecophysiological diversity in the class Limnochordia.</title>
        <authorList>
            <person name="Karnachuk O.V."/>
            <person name="Lukina A.P."/>
            <person name="Avakyan M.R."/>
            <person name="Kadnikov V.V."/>
            <person name="Begmatov S."/>
            <person name="Beletsky A.V."/>
            <person name="Vlasova K.G."/>
            <person name="Novikov A.A."/>
            <person name="Shcherbakova V.A."/>
            <person name="Mardanov A.V."/>
            <person name="Ravin N.V."/>
        </authorList>
    </citation>
    <scope>NUCLEOTIDE SEQUENCE [LARGE SCALE GENOMIC DNA]</scope>
    <source>
        <strain evidence="6 7">L945</strain>
    </source>
</reference>
<keyword evidence="1" id="KW-0004">4Fe-4S</keyword>
<dbReference type="Proteomes" id="UP001332192">
    <property type="component" value="Chromosome"/>
</dbReference>
<dbReference type="PROSITE" id="PS51379">
    <property type="entry name" value="4FE4S_FER_2"/>
    <property type="match status" value="4"/>
</dbReference>
<dbReference type="InterPro" id="IPR017896">
    <property type="entry name" value="4Fe4S_Fe-S-bd"/>
</dbReference>
<evidence type="ECO:0000256" key="3">
    <source>
        <dbReference type="ARBA" id="ARBA00023004"/>
    </source>
</evidence>
<evidence type="ECO:0000259" key="5">
    <source>
        <dbReference type="PROSITE" id="PS51379"/>
    </source>
</evidence>
<feature type="domain" description="4Fe-4S ferredoxin-type" evidence="5">
    <location>
        <begin position="107"/>
        <end position="136"/>
    </location>
</feature>
<dbReference type="RefSeq" id="WP_324715709.1">
    <property type="nucleotide sequence ID" value="NZ_CP141615.1"/>
</dbReference>
<keyword evidence="3" id="KW-0408">Iron</keyword>
<evidence type="ECO:0000313" key="6">
    <source>
        <dbReference type="EMBL" id="WRP16436.1"/>
    </source>
</evidence>
<dbReference type="Pfam" id="PF12838">
    <property type="entry name" value="Fer4_7"/>
    <property type="match status" value="2"/>
</dbReference>
<dbReference type="PANTHER" id="PTHR43687">
    <property type="entry name" value="ADENYLYLSULFATE REDUCTASE, BETA SUBUNIT"/>
    <property type="match status" value="1"/>
</dbReference>
<sequence>MAHYITDKCIGCTACVNVCPVDCITGQRDHLHVIDAGQCIDCHACAYICPVEAIVDRWGRTIPRIKKRADWPKPVIDPVLCSGCNFCVDVCPESCLSLEGGGPFEGVAVLADPKACVGCGLCEDVCAKGAIVVPPPKVLEEAGIPA</sequence>
<dbReference type="EMBL" id="CP141615">
    <property type="protein sequence ID" value="WRP16436.1"/>
    <property type="molecule type" value="Genomic_DNA"/>
</dbReference>
<feature type="domain" description="4Fe-4S ferredoxin-type" evidence="5">
    <location>
        <begin position="72"/>
        <end position="101"/>
    </location>
</feature>
<evidence type="ECO:0000256" key="2">
    <source>
        <dbReference type="ARBA" id="ARBA00022723"/>
    </source>
</evidence>
<dbReference type="PROSITE" id="PS00198">
    <property type="entry name" value="4FE4S_FER_1"/>
    <property type="match status" value="2"/>
</dbReference>
<keyword evidence="2" id="KW-0479">Metal-binding</keyword>
<evidence type="ECO:0000313" key="7">
    <source>
        <dbReference type="Proteomes" id="UP001332192"/>
    </source>
</evidence>
<organism evidence="6 7">
    <name type="scientific">Carboxydichorda subterranea</name>
    <dbReference type="NCBI Taxonomy" id="3109565"/>
    <lineage>
        <taxon>Bacteria</taxon>
        <taxon>Bacillati</taxon>
        <taxon>Bacillota</taxon>
        <taxon>Limnochordia</taxon>
        <taxon>Limnochordales</taxon>
        <taxon>Geochordaceae</taxon>
        <taxon>Carboxydichorda</taxon>
    </lineage>
</organism>
<dbReference type="PANTHER" id="PTHR43687:SF1">
    <property type="entry name" value="FERREDOXIN III"/>
    <property type="match status" value="1"/>
</dbReference>
<feature type="domain" description="4Fe-4S ferredoxin-type" evidence="5">
    <location>
        <begin position="1"/>
        <end position="29"/>
    </location>
</feature>
<dbReference type="Gene3D" id="3.30.70.20">
    <property type="match status" value="3"/>
</dbReference>
<accession>A0ABZ1BUE7</accession>
<feature type="domain" description="4Fe-4S ferredoxin-type" evidence="5">
    <location>
        <begin position="30"/>
        <end position="59"/>
    </location>
</feature>
<dbReference type="SUPFAM" id="SSF54862">
    <property type="entry name" value="4Fe-4S ferredoxins"/>
    <property type="match status" value="1"/>
</dbReference>
<gene>
    <name evidence="6" type="ORF">U7230_10040</name>
</gene>
<dbReference type="InterPro" id="IPR050572">
    <property type="entry name" value="Fe-S_Ferredoxin"/>
</dbReference>
<keyword evidence="4" id="KW-0411">Iron-sulfur</keyword>
<protein>
    <submittedName>
        <fullName evidence="6">4Fe-4S binding protein</fullName>
    </submittedName>
</protein>
<keyword evidence="7" id="KW-1185">Reference proteome</keyword>